<feature type="signal peptide" evidence="1">
    <location>
        <begin position="1"/>
        <end position="21"/>
    </location>
</feature>
<proteinExistence type="predicted"/>
<dbReference type="EMBL" id="RCCK01000010">
    <property type="protein sequence ID" value="RLJ80735.1"/>
    <property type="molecule type" value="Genomic_DNA"/>
</dbReference>
<accession>A0A497YC00</accession>
<gene>
    <name evidence="2" type="ORF">BCL90_1534</name>
</gene>
<organism evidence="2 3">
    <name type="scientific">Pedobacter alluvionis</name>
    <dbReference type="NCBI Taxonomy" id="475253"/>
    <lineage>
        <taxon>Bacteria</taxon>
        <taxon>Pseudomonadati</taxon>
        <taxon>Bacteroidota</taxon>
        <taxon>Sphingobacteriia</taxon>
        <taxon>Sphingobacteriales</taxon>
        <taxon>Sphingobacteriaceae</taxon>
        <taxon>Pedobacter</taxon>
    </lineage>
</organism>
<keyword evidence="1" id="KW-0732">Signal</keyword>
<evidence type="ECO:0000256" key="1">
    <source>
        <dbReference type="SAM" id="SignalP"/>
    </source>
</evidence>
<evidence type="ECO:0000313" key="2">
    <source>
        <dbReference type="EMBL" id="RLJ80735.1"/>
    </source>
</evidence>
<dbReference type="Proteomes" id="UP000273898">
    <property type="component" value="Unassembled WGS sequence"/>
</dbReference>
<reference evidence="2 3" key="1">
    <citation type="submission" date="2018-10" db="EMBL/GenBank/DDBJ databases">
        <title>Genomic Encyclopedia of Archaeal and Bacterial Type Strains, Phase II (KMG-II): from individual species to whole genera.</title>
        <authorList>
            <person name="Goeker M."/>
        </authorList>
    </citation>
    <scope>NUCLEOTIDE SEQUENCE [LARGE SCALE GENOMIC DNA]</scope>
    <source>
        <strain evidence="2 3">DSM 19624</strain>
    </source>
</reference>
<dbReference type="AlphaFoldDB" id="A0A497YC00"/>
<sequence>MLIRYSAIILLLLLSSTLCFAKNVIFIEKNIGKEIFQKTENGDTRSTYLGKITDKNQKNRFYVVKEFSRIKAAMVYHGNSWLIFYSPNKKFKARYHFDMPNELPFKLTTNTLYFYDTDEKPVKVLAFKINSRLPKQIFNSSTISFTQ</sequence>
<feature type="chain" id="PRO_5019814369" evidence="1">
    <location>
        <begin position="22"/>
        <end position="147"/>
    </location>
</feature>
<evidence type="ECO:0000313" key="3">
    <source>
        <dbReference type="Proteomes" id="UP000273898"/>
    </source>
</evidence>
<protein>
    <submittedName>
        <fullName evidence="2">Uncharacterized protein</fullName>
    </submittedName>
</protein>
<name>A0A497YC00_9SPHI</name>
<comment type="caution">
    <text evidence="2">The sequence shown here is derived from an EMBL/GenBank/DDBJ whole genome shotgun (WGS) entry which is preliminary data.</text>
</comment>